<name>A0A426SHH2_9MICO</name>
<dbReference type="EMBL" id="QOCI01000012">
    <property type="protein sequence ID" value="RRR17594.1"/>
    <property type="molecule type" value="Genomic_DNA"/>
</dbReference>
<evidence type="ECO:0000256" key="2">
    <source>
        <dbReference type="SAM" id="Phobius"/>
    </source>
</evidence>
<keyword evidence="2" id="KW-0472">Membrane</keyword>
<keyword evidence="4" id="KW-1185">Reference proteome</keyword>
<organism evidence="3 4">
    <name type="scientific">Brachybacterium paraconglomeratum</name>
    <dbReference type="NCBI Taxonomy" id="173362"/>
    <lineage>
        <taxon>Bacteria</taxon>
        <taxon>Bacillati</taxon>
        <taxon>Actinomycetota</taxon>
        <taxon>Actinomycetes</taxon>
        <taxon>Micrococcales</taxon>
        <taxon>Dermabacteraceae</taxon>
        <taxon>Brachybacterium</taxon>
    </lineage>
</organism>
<dbReference type="RefSeq" id="WP_126988376.1">
    <property type="nucleotide sequence ID" value="NZ_ML133859.1"/>
</dbReference>
<proteinExistence type="predicted"/>
<feature type="region of interest" description="Disordered" evidence="1">
    <location>
        <begin position="149"/>
        <end position="199"/>
    </location>
</feature>
<gene>
    <name evidence="3" type="ORF">DS079_13480</name>
</gene>
<keyword evidence="2" id="KW-0812">Transmembrane</keyword>
<evidence type="ECO:0000313" key="4">
    <source>
        <dbReference type="Proteomes" id="UP000274327"/>
    </source>
</evidence>
<evidence type="ECO:0000256" key="1">
    <source>
        <dbReference type="SAM" id="MobiDB-lite"/>
    </source>
</evidence>
<evidence type="ECO:0000313" key="3">
    <source>
        <dbReference type="EMBL" id="RRR17594.1"/>
    </source>
</evidence>
<dbReference type="GeneID" id="78122029"/>
<protein>
    <submittedName>
        <fullName evidence="3">Uncharacterized protein</fullName>
    </submittedName>
</protein>
<feature type="transmembrane region" description="Helical" evidence="2">
    <location>
        <begin position="118"/>
        <end position="139"/>
    </location>
</feature>
<feature type="region of interest" description="Disordered" evidence="1">
    <location>
        <begin position="1"/>
        <end position="111"/>
    </location>
</feature>
<accession>A0A426SHH2</accession>
<feature type="compositionally biased region" description="Low complexity" evidence="1">
    <location>
        <begin position="19"/>
        <end position="41"/>
    </location>
</feature>
<comment type="caution">
    <text evidence="3">The sequence shown here is derived from an EMBL/GenBank/DDBJ whole genome shotgun (WGS) entry which is preliminary data.</text>
</comment>
<sequence>MRTGRGTPSDYDWEDGADAPDASDPSARTPADPAALPALPRRGARAVPSRDLTADVSAWSGTGVGPDATGAASEEPPGVPDGLFDAPAEGPYGAPSFTYDAPEETPDEERRDGRLPAWAILAMVAVQGAAAVAIVALVLGAGQNLLGGGAADPSAAPPSAPATRSAPPAQTEQPREPGTVLDAQGREVTDGTGGYDRPATVGEHTVAWSVWTGGTLSVTPLAVDLDATLPGASGEGAIQEGYRLVLVEYEVRYDGTGHLAPAEELWLTGESSRTYFPDVGEGLVPDPMKRITPLADGASARFHSAFVVPEAEVESFRLGVETFSGEVLYFATT</sequence>
<reference evidence="3 4" key="1">
    <citation type="submission" date="2018-07" db="EMBL/GenBank/DDBJ databases">
        <title>Brachybacteriurn paraconglorneratum KCTC 9916.</title>
        <authorList>
            <person name="Li Y."/>
        </authorList>
    </citation>
    <scope>NUCLEOTIDE SEQUENCE [LARGE SCALE GENOMIC DNA]</scope>
    <source>
        <strain evidence="3 4">KCTC 9916</strain>
    </source>
</reference>
<dbReference type="Proteomes" id="UP000274327">
    <property type="component" value="Unassembled WGS sequence"/>
</dbReference>
<dbReference type="AlphaFoldDB" id="A0A426SHH2"/>
<keyword evidence="2" id="KW-1133">Transmembrane helix</keyword>